<feature type="domain" description="PPM-type phosphatase" evidence="4">
    <location>
        <begin position="389"/>
        <end position="605"/>
    </location>
</feature>
<feature type="transmembrane region" description="Helical" evidence="2">
    <location>
        <begin position="276"/>
        <end position="298"/>
    </location>
</feature>
<evidence type="ECO:0000313" key="6">
    <source>
        <dbReference type="Proteomes" id="UP000722121"/>
    </source>
</evidence>
<evidence type="ECO:0000259" key="3">
    <source>
        <dbReference type="PROSITE" id="PS50885"/>
    </source>
</evidence>
<dbReference type="CDD" id="cd06225">
    <property type="entry name" value="HAMP"/>
    <property type="match status" value="1"/>
</dbReference>
<dbReference type="Proteomes" id="UP000722121">
    <property type="component" value="Unassembled WGS sequence"/>
</dbReference>
<keyword evidence="2" id="KW-1133">Transmembrane helix</keyword>
<accession>A0ABS3APW2</accession>
<protein>
    <submittedName>
        <fullName evidence="5">SpoIIE family protein phosphatase</fullName>
    </submittedName>
</protein>
<dbReference type="SUPFAM" id="SSF81606">
    <property type="entry name" value="PP2C-like"/>
    <property type="match status" value="1"/>
</dbReference>
<dbReference type="InterPro" id="IPR003660">
    <property type="entry name" value="HAMP_dom"/>
</dbReference>
<dbReference type="SUPFAM" id="SSF158472">
    <property type="entry name" value="HAMP domain-like"/>
    <property type="match status" value="1"/>
</dbReference>
<keyword evidence="1" id="KW-0378">Hydrolase</keyword>
<evidence type="ECO:0000256" key="2">
    <source>
        <dbReference type="SAM" id="Phobius"/>
    </source>
</evidence>
<organism evidence="5 6">
    <name type="scientific">Simkania negevensis</name>
    <dbReference type="NCBI Taxonomy" id="83561"/>
    <lineage>
        <taxon>Bacteria</taxon>
        <taxon>Pseudomonadati</taxon>
        <taxon>Chlamydiota</taxon>
        <taxon>Chlamydiia</taxon>
        <taxon>Parachlamydiales</taxon>
        <taxon>Simkaniaceae</taxon>
        <taxon>Simkania</taxon>
    </lineage>
</organism>
<evidence type="ECO:0000313" key="5">
    <source>
        <dbReference type="EMBL" id="MBN4066738.1"/>
    </source>
</evidence>
<proteinExistence type="predicted"/>
<dbReference type="PANTHER" id="PTHR43156">
    <property type="entry name" value="STAGE II SPORULATION PROTEIN E-RELATED"/>
    <property type="match status" value="1"/>
</dbReference>
<keyword evidence="2" id="KW-0812">Transmembrane</keyword>
<dbReference type="Pfam" id="PF07228">
    <property type="entry name" value="SpoIIE"/>
    <property type="match status" value="1"/>
</dbReference>
<reference evidence="5 6" key="1">
    <citation type="submission" date="2021-02" db="EMBL/GenBank/DDBJ databases">
        <title>Activity-based single-cell genomes from oceanic crustal fluid captures similar information to metagenomic and metatranscriptomic surveys with orders of magnitude less sampling.</title>
        <authorList>
            <person name="D'Angelo T.S."/>
            <person name="Orcutt B.N."/>
        </authorList>
    </citation>
    <scope>NUCLEOTIDE SEQUENCE [LARGE SCALE GENOMIC DNA]</scope>
    <source>
        <strain evidence="5">AH-315-G07</strain>
    </source>
</reference>
<feature type="transmembrane region" description="Helical" evidence="2">
    <location>
        <begin position="12"/>
        <end position="33"/>
    </location>
</feature>
<dbReference type="EMBL" id="JAFITR010000020">
    <property type="protein sequence ID" value="MBN4066738.1"/>
    <property type="molecule type" value="Genomic_DNA"/>
</dbReference>
<dbReference type="SMART" id="SM00331">
    <property type="entry name" value="PP2C_SIG"/>
    <property type="match status" value="1"/>
</dbReference>
<dbReference type="PANTHER" id="PTHR43156:SF2">
    <property type="entry name" value="STAGE II SPORULATION PROTEIN E"/>
    <property type="match status" value="1"/>
</dbReference>
<dbReference type="InterPro" id="IPR001932">
    <property type="entry name" value="PPM-type_phosphatase-like_dom"/>
</dbReference>
<dbReference type="PROSITE" id="PS50885">
    <property type="entry name" value="HAMP"/>
    <property type="match status" value="1"/>
</dbReference>
<dbReference type="InterPro" id="IPR052016">
    <property type="entry name" value="Bact_Sigma-Reg"/>
</dbReference>
<dbReference type="PROSITE" id="PS51746">
    <property type="entry name" value="PPM_2"/>
    <property type="match status" value="1"/>
</dbReference>
<keyword evidence="6" id="KW-1185">Reference proteome</keyword>
<evidence type="ECO:0000256" key="1">
    <source>
        <dbReference type="ARBA" id="ARBA00022801"/>
    </source>
</evidence>
<dbReference type="Gene3D" id="3.60.40.10">
    <property type="entry name" value="PPM-type phosphatase domain"/>
    <property type="match status" value="1"/>
</dbReference>
<comment type="caution">
    <text evidence="5">The sequence shown here is derived from an EMBL/GenBank/DDBJ whole genome shotgun (WGS) entry which is preliminary data.</text>
</comment>
<gene>
    <name evidence="5" type="ORF">JYU14_01485</name>
</gene>
<keyword evidence="2" id="KW-0472">Membrane</keyword>
<sequence length="605" mass="67039">MSRQGSIAQRVLLVCVIFLALPLVIYFVTVFRINYDREVKEIFFHLQEMGLRRAMVVEQQSRSIYTSLGVIEDFFDFDGVGNGLDENLNRKMKKTTREEGLSALFYLKRVGNKFICVASSDETLLGKDYTEVDFVHAAIQARKLEQLGYDPVQQEWESIVALAIEGREGKIGGLLVAEKSADQLVSLAVEEERMLYGIAASLVDQQDKIVASSEERLIGEEIASLKMRLVSGGEGIWEFDLLGKKQIGVRVPVVRLGVSLFFNVDVTSVFEKQKKILILELVAFAVVLVVAIAVTLFITRRLSRPFRRLCTTMEQIKQGNLSVKYLRDLFGFEINTLGLACNEMVDAIVKNMKEAEAQRVQKEAFEQELRIGRDIQQAILPQQMPQIEGVDLAAYYSPAKEVGGDFYDVFVCEEEEKIVLTVADASGKGISACLYSLGLRSTLRSLFASKYSLDEALVQANELFSQDTGDTGMFVTALVGVYNKKTGLLSYLSCGHNPGILRKANGTVLELAGGGIAMGVVPYGNLPIHEVVLEKGDAVLFYTDGVTEAVNSEGAQYSVQRLIAAVKKEPMDSAQKKIQALSEEVEYFTGSVPQHDDITLLLLHI</sequence>
<dbReference type="InterPro" id="IPR036457">
    <property type="entry name" value="PPM-type-like_dom_sf"/>
</dbReference>
<evidence type="ECO:0000259" key="4">
    <source>
        <dbReference type="PROSITE" id="PS51746"/>
    </source>
</evidence>
<name>A0ABS3APW2_9BACT</name>
<dbReference type="Gene3D" id="6.10.340.10">
    <property type="match status" value="1"/>
</dbReference>
<feature type="domain" description="HAMP" evidence="3">
    <location>
        <begin position="300"/>
        <end position="353"/>
    </location>
</feature>